<dbReference type="EnsemblPlants" id="OGLUM10G08160.3">
    <property type="protein sequence ID" value="OGLUM10G08160.3"/>
    <property type="gene ID" value="OGLUM10G08160"/>
</dbReference>
<organism evidence="1">
    <name type="scientific">Oryza glumipatula</name>
    <dbReference type="NCBI Taxonomy" id="40148"/>
    <lineage>
        <taxon>Eukaryota</taxon>
        <taxon>Viridiplantae</taxon>
        <taxon>Streptophyta</taxon>
        <taxon>Embryophyta</taxon>
        <taxon>Tracheophyta</taxon>
        <taxon>Spermatophyta</taxon>
        <taxon>Magnoliopsida</taxon>
        <taxon>Liliopsida</taxon>
        <taxon>Poales</taxon>
        <taxon>Poaceae</taxon>
        <taxon>BOP clade</taxon>
        <taxon>Oryzoideae</taxon>
        <taxon>Oryzeae</taxon>
        <taxon>Oryzinae</taxon>
        <taxon>Oryza</taxon>
    </lineage>
</organism>
<evidence type="ECO:0000313" key="1">
    <source>
        <dbReference type="EnsemblPlants" id="OGLUM10G08160.3"/>
    </source>
</evidence>
<evidence type="ECO:0000313" key="2">
    <source>
        <dbReference type="Proteomes" id="UP000026961"/>
    </source>
</evidence>
<dbReference type="Gramene" id="OGLUM10G08160.3">
    <property type="protein sequence ID" value="OGLUM10G08160.3"/>
    <property type="gene ID" value="OGLUM10G08160"/>
</dbReference>
<name>A0A0E0B9W8_9ORYZ</name>
<dbReference type="AlphaFoldDB" id="A0A0E0B9W8"/>
<sequence length="191" mass="21037">MPFSAAAGAFLGSPSSSKLPLKPSPLALPPPSTPIVSGNDMTTVGFARRCSTFLFLDASSNSPPFAVGIAGKLAFASALLLPLLCSPPQAHDRMEIQRARRRRVFDTGFIDPRKVNIEMINKYPKDTEDTLVHLLKEQHFKMFILLPYNAELVFTVFRINFVPVHTCTVSYIISCKLQIPLGPFTFRLGGK</sequence>
<accession>A0A0E0B9W8</accession>
<dbReference type="Proteomes" id="UP000026961">
    <property type="component" value="Chromosome 10"/>
</dbReference>
<proteinExistence type="predicted"/>
<reference evidence="1" key="2">
    <citation type="submission" date="2018-05" db="EMBL/GenBank/DDBJ databases">
        <title>OgluRS3 (Oryza glumaepatula Reference Sequence Version 3).</title>
        <authorList>
            <person name="Zhang J."/>
            <person name="Kudrna D."/>
            <person name="Lee S."/>
            <person name="Talag J."/>
            <person name="Welchert J."/>
            <person name="Wing R.A."/>
        </authorList>
    </citation>
    <scope>NUCLEOTIDE SEQUENCE [LARGE SCALE GENOMIC DNA]</scope>
</reference>
<protein>
    <submittedName>
        <fullName evidence="1">Uncharacterized protein</fullName>
    </submittedName>
</protein>
<keyword evidence="2" id="KW-1185">Reference proteome</keyword>
<dbReference type="HOGENOM" id="CLU_1423534_0_0_1"/>
<reference evidence="1" key="1">
    <citation type="submission" date="2015-04" db="UniProtKB">
        <authorList>
            <consortium name="EnsemblPlants"/>
        </authorList>
    </citation>
    <scope>IDENTIFICATION</scope>
</reference>